<evidence type="ECO:0000256" key="1">
    <source>
        <dbReference type="ARBA" id="ARBA00004651"/>
    </source>
</evidence>
<sequence length="586" mass="66419">MFKKLLYSFKLIFKLNPLSLVLIFTFAIISAICSAVLLVYIKALTASLTASSSLNTFVQTNMLNLTIAGLCFLLTVSVSKYQSVYCEKAALKINKKINASILSKAEKLYGLQHLKDRQYFVTIEKLNMGDFVIENYLISFSPLIALIVNTICISLLFNFITPVLLGVLIAANIPSFFIRKKVAKIKQEEIEKGNIPSSALEYYFRKSLDAAAAKDFRLFAFTGLFLKKIDTCFSELKNLRMNSISKTSRWNLLNLLIKLICTAGIFFLFFKSIISAEMSTGAIMMIVVVLFQLSSNISGIGSFWAYLQKELDYFYNYKYFLSLQTIQNGKLIFNEPVSSIEFKSVSFGYDRRMVLENLSFKIDSKKVFALVGENGAGKSTIVKLLLRFIEPISGEILINGIPIKEFEIESYRNAISVIFQNFMRYGLSAKDNIFANQDISKYNNIDSILSSPFFKKLPNQENTQLNMGFGGYDISGGEWQRIAVMRALSKPYSLFIADEPTANIDPIEEYNIFQTIIKKTKGIRLIITHRMGSIKNCDEIFVLRNGKIEISGPHSEIMQKSEYYASLYNSQKSMYTHIEKGEANEN</sequence>
<dbReference type="SMART" id="SM00382">
    <property type="entry name" value="AAA"/>
    <property type="match status" value="1"/>
</dbReference>
<evidence type="ECO:0000256" key="2">
    <source>
        <dbReference type="ARBA" id="ARBA00022692"/>
    </source>
</evidence>
<dbReference type="HOGENOM" id="CLU_000604_84_3_12"/>
<dbReference type="GO" id="GO:0005886">
    <property type="term" value="C:plasma membrane"/>
    <property type="evidence" value="ECO:0007669"/>
    <property type="project" value="UniProtKB-SubCell"/>
</dbReference>
<keyword evidence="3" id="KW-0547">Nucleotide-binding</keyword>
<dbReference type="SUPFAM" id="SSF52540">
    <property type="entry name" value="P-loop containing nucleoside triphosphate hydrolases"/>
    <property type="match status" value="1"/>
</dbReference>
<evidence type="ECO:0000256" key="3">
    <source>
        <dbReference type="ARBA" id="ARBA00022741"/>
    </source>
</evidence>
<dbReference type="InterPro" id="IPR003439">
    <property type="entry name" value="ABC_transporter-like_ATP-bd"/>
</dbReference>
<name>A0A0F6MPZ5_TREDN</name>
<dbReference type="Proteomes" id="UP000011701">
    <property type="component" value="Chromosome"/>
</dbReference>
<dbReference type="PROSITE" id="PS50929">
    <property type="entry name" value="ABC_TM1F"/>
    <property type="match status" value="1"/>
</dbReference>
<feature type="transmembrane region" description="Helical" evidence="7">
    <location>
        <begin position="61"/>
        <end position="78"/>
    </location>
</feature>
<feature type="transmembrane region" description="Helical" evidence="7">
    <location>
        <begin position="20"/>
        <end position="41"/>
    </location>
</feature>
<evidence type="ECO:0000313" key="10">
    <source>
        <dbReference type="EMBL" id="EMB21579.1"/>
    </source>
</evidence>
<dbReference type="Pfam" id="PF00005">
    <property type="entry name" value="ABC_tran"/>
    <property type="match status" value="1"/>
</dbReference>
<protein>
    <recommendedName>
        <fullName evidence="11">ABC transporter domain-containing protein</fullName>
    </recommendedName>
</protein>
<keyword evidence="5 7" id="KW-1133">Transmembrane helix</keyword>
<keyword evidence="4" id="KW-0067">ATP-binding</keyword>
<keyword evidence="6 7" id="KW-0472">Membrane</keyword>
<accession>A0A0F6MPZ5</accession>
<keyword evidence="2 7" id="KW-0812">Transmembrane</keyword>
<evidence type="ECO:0000259" key="8">
    <source>
        <dbReference type="PROSITE" id="PS50893"/>
    </source>
</evidence>
<dbReference type="InterPro" id="IPR036640">
    <property type="entry name" value="ABC1_TM_sf"/>
</dbReference>
<feature type="transmembrane region" description="Helical" evidence="7">
    <location>
        <begin position="163"/>
        <end position="179"/>
    </location>
</feature>
<comment type="subcellular location">
    <subcellularLocation>
        <location evidence="1">Cell membrane</location>
        <topology evidence="1">Multi-pass membrane protein</topology>
    </subcellularLocation>
</comment>
<feature type="domain" description="ABC transporter" evidence="8">
    <location>
        <begin position="340"/>
        <end position="570"/>
    </location>
</feature>
<dbReference type="Gene3D" id="1.20.1560.10">
    <property type="entry name" value="ABC transporter type 1, transmembrane domain"/>
    <property type="match status" value="1"/>
</dbReference>
<dbReference type="PROSITE" id="PS50893">
    <property type="entry name" value="ABC_TRANSPORTER_2"/>
    <property type="match status" value="1"/>
</dbReference>
<comment type="caution">
    <text evidence="10">The sequence shown here is derived from an EMBL/GenBank/DDBJ whole genome shotgun (WGS) entry which is preliminary data.</text>
</comment>
<dbReference type="GO" id="GO:0016887">
    <property type="term" value="F:ATP hydrolysis activity"/>
    <property type="evidence" value="ECO:0007669"/>
    <property type="project" value="InterPro"/>
</dbReference>
<dbReference type="Gene3D" id="3.40.50.300">
    <property type="entry name" value="P-loop containing nucleotide triphosphate hydrolases"/>
    <property type="match status" value="1"/>
</dbReference>
<proteinExistence type="predicted"/>
<dbReference type="InterPro" id="IPR003593">
    <property type="entry name" value="AAA+_ATPase"/>
</dbReference>
<dbReference type="InterPro" id="IPR039421">
    <property type="entry name" value="Type_1_exporter"/>
</dbReference>
<dbReference type="PANTHER" id="PTHR43394">
    <property type="entry name" value="ATP-DEPENDENT PERMEASE MDL1, MITOCHONDRIAL"/>
    <property type="match status" value="1"/>
</dbReference>
<feature type="domain" description="ABC transmembrane type-1" evidence="9">
    <location>
        <begin position="21"/>
        <end position="309"/>
    </location>
</feature>
<feature type="transmembrane region" description="Helical" evidence="7">
    <location>
        <begin position="250"/>
        <end position="270"/>
    </location>
</feature>
<evidence type="ECO:0000259" key="9">
    <source>
        <dbReference type="PROSITE" id="PS50929"/>
    </source>
</evidence>
<dbReference type="RefSeq" id="WP_002692090.1">
    <property type="nucleotide sequence ID" value="NZ_CM001797.1"/>
</dbReference>
<dbReference type="PANTHER" id="PTHR43394:SF1">
    <property type="entry name" value="ATP-BINDING CASSETTE SUB-FAMILY B MEMBER 10, MITOCHONDRIAL"/>
    <property type="match status" value="1"/>
</dbReference>
<gene>
    <name evidence="10" type="ORF">HMPREF9723_01352</name>
</gene>
<evidence type="ECO:0000256" key="6">
    <source>
        <dbReference type="ARBA" id="ARBA00023136"/>
    </source>
</evidence>
<feature type="transmembrane region" description="Helical" evidence="7">
    <location>
        <begin position="282"/>
        <end position="307"/>
    </location>
</feature>
<dbReference type="GO" id="GO:0005524">
    <property type="term" value="F:ATP binding"/>
    <property type="evidence" value="ECO:0007669"/>
    <property type="project" value="UniProtKB-KW"/>
</dbReference>
<organism evidence="10">
    <name type="scientific">Treponema denticola OTK</name>
    <dbReference type="NCBI Taxonomy" id="999434"/>
    <lineage>
        <taxon>Bacteria</taxon>
        <taxon>Pseudomonadati</taxon>
        <taxon>Spirochaetota</taxon>
        <taxon>Spirochaetia</taxon>
        <taxon>Spirochaetales</taxon>
        <taxon>Treponemataceae</taxon>
        <taxon>Treponema</taxon>
    </lineage>
</organism>
<evidence type="ECO:0000256" key="7">
    <source>
        <dbReference type="SAM" id="Phobius"/>
    </source>
</evidence>
<dbReference type="SUPFAM" id="SSF90123">
    <property type="entry name" value="ABC transporter transmembrane region"/>
    <property type="match status" value="1"/>
</dbReference>
<dbReference type="EMBL" id="AGDY01000006">
    <property type="protein sequence ID" value="EMB21579.1"/>
    <property type="molecule type" value="Genomic_DNA"/>
</dbReference>
<evidence type="ECO:0000256" key="5">
    <source>
        <dbReference type="ARBA" id="ARBA00022989"/>
    </source>
</evidence>
<dbReference type="InterPro" id="IPR011527">
    <property type="entry name" value="ABC1_TM_dom"/>
</dbReference>
<dbReference type="PATRIC" id="fig|999434.4.peg.1402"/>
<dbReference type="AlphaFoldDB" id="A0A0F6MPZ5"/>
<reference evidence="10" key="1">
    <citation type="submission" date="2012-01" db="EMBL/GenBank/DDBJ databases">
        <title>The Genome Sequence of Treponema denticola OTK.</title>
        <authorList>
            <consortium name="The Broad Institute Genome Sequencing Platform"/>
            <person name="Earl A."/>
            <person name="Ward D."/>
            <person name="Feldgarden M."/>
            <person name="Gevers D."/>
            <person name="Blanton J.M."/>
            <person name="Fenno C.J."/>
            <person name="Baranova O.V."/>
            <person name="Mathney J."/>
            <person name="Dewhirst F.E."/>
            <person name="Izard J."/>
            <person name="Young S.K."/>
            <person name="Zeng Q."/>
            <person name="Gargeya S."/>
            <person name="Fitzgerald M."/>
            <person name="Haas B."/>
            <person name="Abouelleil A."/>
            <person name="Alvarado L."/>
            <person name="Arachchi H.M."/>
            <person name="Berlin A."/>
            <person name="Chapman S.B."/>
            <person name="Gearin G."/>
            <person name="Goldberg J."/>
            <person name="Griggs A."/>
            <person name="Gujja S."/>
            <person name="Hansen M."/>
            <person name="Heiman D."/>
            <person name="Howarth C."/>
            <person name="Larimer J."/>
            <person name="Lui A."/>
            <person name="MacDonald P.J.P."/>
            <person name="McCowen C."/>
            <person name="Montmayeur A."/>
            <person name="Murphy C."/>
            <person name="Neiman D."/>
            <person name="Pearson M."/>
            <person name="Priest M."/>
            <person name="Roberts A."/>
            <person name="Saif S."/>
            <person name="Shea T."/>
            <person name="Sisk P."/>
            <person name="Stolte C."/>
            <person name="Sykes S."/>
            <person name="Wortman J."/>
            <person name="Nusbaum C."/>
            <person name="Birren B."/>
        </authorList>
    </citation>
    <scope>NUCLEOTIDE SEQUENCE [LARGE SCALE GENOMIC DNA]</scope>
    <source>
        <strain evidence="10">OTK</strain>
    </source>
</reference>
<dbReference type="GO" id="GO:0015421">
    <property type="term" value="F:ABC-type oligopeptide transporter activity"/>
    <property type="evidence" value="ECO:0007669"/>
    <property type="project" value="TreeGrafter"/>
</dbReference>
<feature type="transmembrane region" description="Helical" evidence="7">
    <location>
        <begin position="136"/>
        <end position="157"/>
    </location>
</feature>
<dbReference type="InterPro" id="IPR027417">
    <property type="entry name" value="P-loop_NTPase"/>
</dbReference>
<evidence type="ECO:0000256" key="4">
    <source>
        <dbReference type="ARBA" id="ARBA00022840"/>
    </source>
</evidence>
<evidence type="ECO:0008006" key="11">
    <source>
        <dbReference type="Google" id="ProtNLM"/>
    </source>
</evidence>